<dbReference type="RefSeq" id="WP_178389527.1">
    <property type="nucleotide sequence ID" value="NZ_JAXBCZ010000001.1"/>
</dbReference>
<proteinExistence type="predicted"/>
<sequence length="45" mass="4884">MSTVRNYIAPEIHELGGFAKETGFGIGGAQEGWWIIADIYGPSPF</sequence>
<organism evidence="1 2">
    <name type="scientific">Actinomyces oris</name>
    <dbReference type="NCBI Taxonomy" id="544580"/>
    <lineage>
        <taxon>Bacteria</taxon>
        <taxon>Bacillati</taxon>
        <taxon>Actinomycetota</taxon>
        <taxon>Actinomycetes</taxon>
        <taxon>Actinomycetales</taxon>
        <taxon>Actinomycetaceae</taxon>
        <taxon>Actinomyces</taxon>
    </lineage>
</organism>
<name>A0AAW9KEL1_9ACTO</name>
<accession>A0AAW9KEL1</accession>
<dbReference type="AlphaFoldDB" id="A0AAW9KEL1"/>
<evidence type="ECO:0000313" key="1">
    <source>
        <dbReference type="EMBL" id="MEA1304778.1"/>
    </source>
</evidence>
<reference evidence="1 2" key="1">
    <citation type="submission" date="2023-06" db="EMBL/GenBank/DDBJ databases">
        <title>Actinomyces orist ORNL 0101 HMT-893 genome.</title>
        <authorList>
            <person name="Johnston C.D."/>
            <person name="Chen T."/>
            <person name="Dewhirst F.E."/>
        </authorList>
    </citation>
    <scope>NUCLEOTIDE SEQUENCE [LARGE SCALE GENOMIC DNA]</scope>
    <source>
        <strain evidence="1 2">ORNL 0101</strain>
    </source>
</reference>
<keyword evidence="2" id="KW-1185">Reference proteome</keyword>
<dbReference type="Proteomes" id="UP001289581">
    <property type="component" value="Unassembled WGS sequence"/>
</dbReference>
<dbReference type="EMBL" id="JAXBCZ010000001">
    <property type="protein sequence ID" value="MEA1304778.1"/>
    <property type="molecule type" value="Genomic_DNA"/>
</dbReference>
<comment type="caution">
    <text evidence="1">The sequence shown here is derived from an EMBL/GenBank/DDBJ whole genome shotgun (WGS) entry which is preliminary data.</text>
</comment>
<protein>
    <submittedName>
        <fullName evidence="1">Uncharacterized protein</fullName>
    </submittedName>
</protein>
<evidence type="ECO:0000313" key="2">
    <source>
        <dbReference type="Proteomes" id="UP001289581"/>
    </source>
</evidence>
<gene>
    <name evidence="1" type="ORF">QU665_06815</name>
</gene>